<evidence type="ECO:0000313" key="2">
    <source>
        <dbReference type="EMBL" id="GBP66259.1"/>
    </source>
</evidence>
<gene>
    <name evidence="2" type="ORF">EVAR_41054_1</name>
</gene>
<sequence length="156" mass="17610">MSESTLADAIVLAIKTASKETSKIVNELSKLWQICRVSVKIGEARETCEALIYTETDPLQIMRVLERRFERPDAIIKQELNKLRRMMPMNGGMGNISSFANKDSQNSDEPELVMLSTLLNKIADQCSASMPIEKSGSRNLRPTPERRPRRTNTINT</sequence>
<evidence type="ECO:0000256" key="1">
    <source>
        <dbReference type="SAM" id="MobiDB-lite"/>
    </source>
</evidence>
<dbReference type="AlphaFoldDB" id="A0A4C1XVI7"/>
<organism evidence="2 3">
    <name type="scientific">Eumeta variegata</name>
    <name type="common">Bagworm moth</name>
    <name type="synonym">Eumeta japonica</name>
    <dbReference type="NCBI Taxonomy" id="151549"/>
    <lineage>
        <taxon>Eukaryota</taxon>
        <taxon>Metazoa</taxon>
        <taxon>Ecdysozoa</taxon>
        <taxon>Arthropoda</taxon>
        <taxon>Hexapoda</taxon>
        <taxon>Insecta</taxon>
        <taxon>Pterygota</taxon>
        <taxon>Neoptera</taxon>
        <taxon>Endopterygota</taxon>
        <taxon>Lepidoptera</taxon>
        <taxon>Glossata</taxon>
        <taxon>Ditrysia</taxon>
        <taxon>Tineoidea</taxon>
        <taxon>Psychidae</taxon>
        <taxon>Oiketicinae</taxon>
        <taxon>Eumeta</taxon>
    </lineage>
</organism>
<feature type="region of interest" description="Disordered" evidence="1">
    <location>
        <begin position="130"/>
        <end position="156"/>
    </location>
</feature>
<protein>
    <submittedName>
        <fullName evidence="2">Uncharacterized protein</fullName>
    </submittedName>
</protein>
<dbReference type="Proteomes" id="UP000299102">
    <property type="component" value="Unassembled WGS sequence"/>
</dbReference>
<reference evidence="2 3" key="1">
    <citation type="journal article" date="2019" name="Commun. Biol.">
        <title>The bagworm genome reveals a unique fibroin gene that provides high tensile strength.</title>
        <authorList>
            <person name="Kono N."/>
            <person name="Nakamura H."/>
            <person name="Ohtoshi R."/>
            <person name="Tomita M."/>
            <person name="Numata K."/>
            <person name="Arakawa K."/>
        </authorList>
    </citation>
    <scope>NUCLEOTIDE SEQUENCE [LARGE SCALE GENOMIC DNA]</scope>
</reference>
<dbReference type="OrthoDB" id="10066767at2759"/>
<comment type="caution">
    <text evidence="2">The sequence shown here is derived from an EMBL/GenBank/DDBJ whole genome shotgun (WGS) entry which is preliminary data.</text>
</comment>
<evidence type="ECO:0000313" key="3">
    <source>
        <dbReference type="Proteomes" id="UP000299102"/>
    </source>
</evidence>
<accession>A0A4C1XVI7</accession>
<dbReference type="EMBL" id="BGZK01000953">
    <property type="protein sequence ID" value="GBP66259.1"/>
    <property type="molecule type" value="Genomic_DNA"/>
</dbReference>
<proteinExistence type="predicted"/>
<keyword evidence="3" id="KW-1185">Reference proteome</keyword>
<name>A0A4C1XVI7_EUMVA</name>